<reference evidence="10 11" key="1">
    <citation type="journal article" date="2014" name="Int. J. Syst. Evol. Microbiol.">
        <title>Celeribacter indicus sp. nov., a polycyclic aromatic hydrocarbon-degrading bacterium from deep-sea sediment and reclassification of Huaishuia halophila as Celeribacter halophilus comb. nov.</title>
        <authorList>
            <person name="Lai Q."/>
            <person name="Cao J."/>
            <person name="Yuan J."/>
            <person name="Li F."/>
            <person name="Shao Z."/>
        </authorList>
    </citation>
    <scope>NUCLEOTIDE SEQUENCE [LARGE SCALE GENOMIC DNA]</scope>
    <source>
        <strain evidence="10">P73</strain>
    </source>
</reference>
<evidence type="ECO:0000256" key="5">
    <source>
        <dbReference type="ARBA" id="ARBA00022692"/>
    </source>
</evidence>
<dbReference type="KEGG" id="cid:P73_2902"/>
<sequence>MITDFTPFASLAGGILIGTAAVLLMAVQGRILGATGVLAGVLIPAQSSDRAWRAALLAGMVAGPLAYMLLTGQMPAVEVPVSKPALVLGGVLVGIGVSYGSGCTSGHGICGMARLSPRSIVATLSFMLSAAITVFVIRHVIGGA</sequence>
<evidence type="ECO:0000256" key="7">
    <source>
        <dbReference type="ARBA" id="ARBA00023136"/>
    </source>
</evidence>
<keyword evidence="5 9" id="KW-0812">Transmembrane</keyword>
<dbReference type="EMBL" id="CP004393">
    <property type="protein sequence ID" value="AJE47617.1"/>
    <property type="molecule type" value="Genomic_DNA"/>
</dbReference>
<evidence type="ECO:0000256" key="3">
    <source>
        <dbReference type="ARBA" id="ARBA00022475"/>
    </source>
</evidence>
<keyword evidence="3" id="KW-1003">Cell membrane</keyword>
<dbReference type="HOGENOM" id="CLU_122700_1_0_5"/>
<evidence type="ECO:0000256" key="6">
    <source>
        <dbReference type="ARBA" id="ARBA00022989"/>
    </source>
</evidence>
<comment type="similarity">
    <text evidence="8">Belongs to the TsuA/YedE (TC 9.B.102) family.</text>
</comment>
<feature type="transmembrane region" description="Helical" evidence="9">
    <location>
        <begin position="15"/>
        <end position="42"/>
    </location>
</feature>
<dbReference type="PANTHER" id="PTHR30574">
    <property type="entry name" value="INNER MEMBRANE PROTEIN YEDE"/>
    <property type="match status" value="1"/>
</dbReference>
<dbReference type="Pfam" id="PF04143">
    <property type="entry name" value="Sulf_transp"/>
    <property type="match status" value="1"/>
</dbReference>
<gene>
    <name evidence="10" type="ORF">P73_2902</name>
</gene>
<evidence type="ECO:0000256" key="8">
    <source>
        <dbReference type="ARBA" id="ARBA00035655"/>
    </source>
</evidence>
<dbReference type="GO" id="GO:0005886">
    <property type="term" value="C:plasma membrane"/>
    <property type="evidence" value="ECO:0007669"/>
    <property type="project" value="UniProtKB-SubCell"/>
</dbReference>
<evidence type="ECO:0000313" key="10">
    <source>
        <dbReference type="EMBL" id="AJE47617.1"/>
    </source>
</evidence>
<feature type="transmembrane region" description="Helical" evidence="9">
    <location>
        <begin position="54"/>
        <end position="74"/>
    </location>
</feature>
<dbReference type="OrthoDB" id="9814020at2"/>
<name>A0A0B5E5K1_9RHOB</name>
<dbReference type="Proteomes" id="UP000031521">
    <property type="component" value="Chromosome"/>
</dbReference>
<dbReference type="AlphaFoldDB" id="A0A0B5E5K1"/>
<evidence type="ECO:0000256" key="1">
    <source>
        <dbReference type="ARBA" id="ARBA00004429"/>
    </source>
</evidence>
<dbReference type="PANTHER" id="PTHR30574:SF1">
    <property type="entry name" value="SULPHUR TRANSPORT DOMAIN-CONTAINING PROTEIN"/>
    <property type="match status" value="1"/>
</dbReference>
<keyword evidence="7 9" id="KW-0472">Membrane</keyword>
<dbReference type="RefSeq" id="WP_043870135.1">
    <property type="nucleotide sequence ID" value="NZ_CP004393.1"/>
</dbReference>
<dbReference type="InterPro" id="IPR007272">
    <property type="entry name" value="Sulf_transp_TsuA/YedE"/>
</dbReference>
<accession>A0A0B5E5K1</accession>
<evidence type="ECO:0000256" key="2">
    <source>
        <dbReference type="ARBA" id="ARBA00022448"/>
    </source>
</evidence>
<proteinExistence type="inferred from homology"/>
<keyword evidence="2" id="KW-0813">Transport</keyword>
<evidence type="ECO:0000313" key="11">
    <source>
        <dbReference type="Proteomes" id="UP000031521"/>
    </source>
</evidence>
<keyword evidence="6 9" id="KW-1133">Transmembrane helix</keyword>
<dbReference type="STRING" id="1208324.P73_2902"/>
<feature type="transmembrane region" description="Helical" evidence="9">
    <location>
        <begin position="121"/>
        <end position="141"/>
    </location>
</feature>
<comment type="subcellular location">
    <subcellularLocation>
        <location evidence="1">Cell inner membrane</location>
        <topology evidence="1">Multi-pass membrane protein</topology>
    </subcellularLocation>
</comment>
<keyword evidence="11" id="KW-1185">Reference proteome</keyword>
<evidence type="ECO:0000256" key="4">
    <source>
        <dbReference type="ARBA" id="ARBA00022519"/>
    </source>
</evidence>
<feature type="transmembrane region" description="Helical" evidence="9">
    <location>
        <begin position="86"/>
        <end position="109"/>
    </location>
</feature>
<protein>
    <submittedName>
        <fullName evidence="10">Uncharacterized protein</fullName>
    </submittedName>
</protein>
<keyword evidence="4" id="KW-0997">Cell inner membrane</keyword>
<evidence type="ECO:0000256" key="9">
    <source>
        <dbReference type="SAM" id="Phobius"/>
    </source>
</evidence>
<organism evidence="10 11">
    <name type="scientific">Celeribacter indicus</name>
    <dbReference type="NCBI Taxonomy" id="1208324"/>
    <lineage>
        <taxon>Bacteria</taxon>
        <taxon>Pseudomonadati</taxon>
        <taxon>Pseudomonadota</taxon>
        <taxon>Alphaproteobacteria</taxon>
        <taxon>Rhodobacterales</taxon>
        <taxon>Roseobacteraceae</taxon>
        <taxon>Celeribacter</taxon>
    </lineage>
</organism>